<dbReference type="Pfam" id="PF13742">
    <property type="entry name" value="tRNA_anti_2"/>
    <property type="match status" value="1"/>
</dbReference>
<gene>
    <name evidence="5" type="primary">xseA</name>
    <name evidence="9" type="ORF">SAMN05444392_101535</name>
</gene>
<keyword evidence="10" id="KW-1185">Reference proteome</keyword>
<dbReference type="PANTHER" id="PTHR30008:SF0">
    <property type="entry name" value="EXODEOXYRIBONUCLEASE 7 LARGE SUBUNIT"/>
    <property type="match status" value="1"/>
</dbReference>
<evidence type="ECO:0000256" key="6">
    <source>
        <dbReference type="RuleBase" id="RU004355"/>
    </source>
</evidence>
<keyword evidence="3 5" id="KW-0378">Hydrolase</keyword>
<dbReference type="InterPro" id="IPR025824">
    <property type="entry name" value="OB-fold_nuc-bd_dom"/>
</dbReference>
<dbReference type="AlphaFoldDB" id="A0A1M4TM26"/>
<evidence type="ECO:0000313" key="9">
    <source>
        <dbReference type="EMBL" id="SHE45539.1"/>
    </source>
</evidence>
<evidence type="ECO:0000256" key="1">
    <source>
        <dbReference type="ARBA" id="ARBA00022490"/>
    </source>
</evidence>
<keyword evidence="2 5" id="KW-0540">Nuclease</keyword>
<keyword evidence="1 5" id="KW-0963">Cytoplasm</keyword>
<name>A0A1M4TM26_9BACL</name>
<dbReference type="NCBIfam" id="TIGR00237">
    <property type="entry name" value="xseA"/>
    <property type="match status" value="1"/>
</dbReference>
<proteinExistence type="inferred from homology"/>
<reference evidence="9 10" key="1">
    <citation type="submission" date="2016-11" db="EMBL/GenBank/DDBJ databases">
        <authorList>
            <person name="Jaros S."/>
            <person name="Januszkiewicz K."/>
            <person name="Wedrychowicz H."/>
        </authorList>
    </citation>
    <scope>NUCLEOTIDE SEQUENCE [LARGE SCALE GENOMIC DNA]</scope>
    <source>
        <strain evidence="9 10">DSM 44666</strain>
    </source>
</reference>
<evidence type="ECO:0000259" key="8">
    <source>
        <dbReference type="Pfam" id="PF13742"/>
    </source>
</evidence>
<accession>A0A1M4TM26</accession>
<comment type="function">
    <text evidence="5">Bidirectionally degrades single-stranded DNA into large acid-insoluble oligonucleotides, which are then degraded further into small acid-soluble oligonucleotides.</text>
</comment>
<organism evidence="9 10">
    <name type="scientific">Seinonella peptonophila</name>
    <dbReference type="NCBI Taxonomy" id="112248"/>
    <lineage>
        <taxon>Bacteria</taxon>
        <taxon>Bacillati</taxon>
        <taxon>Bacillota</taxon>
        <taxon>Bacilli</taxon>
        <taxon>Bacillales</taxon>
        <taxon>Thermoactinomycetaceae</taxon>
        <taxon>Seinonella</taxon>
    </lineage>
</organism>
<evidence type="ECO:0000313" key="10">
    <source>
        <dbReference type="Proteomes" id="UP000184476"/>
    </source>
</evidence>
<dbReference type="GO" id="GO:0009318">
    <property type="term" value="C:exodeoxyribonuclease VII complex"/>
    <property type="evidence" value="ECO:0007669"/>
    <property type="project" value="UniProtKB-UniRule"/>
</dbReference>
<comment type="subunit">
    <text evidence="5">Heterooligomer composed of large and small subunits.</text>
</comment>
<dbReference type="EMBL" id="FQVL01000001">
    <property type="protein sequence ID" value="SHE45539.1"/>
    <property type="molecule type" value="Genomic_DNA"/>
</dbReference>
<sequence length="451" mass="52195">MRRRKKQTKIWTISDLVAHLRSKIDEDPQLQTLWVKGEITNFTLHERSGHMYFTLKDEQTRVKAAMFSSQNRRLRFRPQNGDSVFALARLSMYEREGQVQLYVQEMQMSGIGDLYTRFVRLKEQLEQEGYFSAPAKPLPRFPRRVGVVTSASGAVIRDIIITMRQRFPLTEILLFPVAVQGTNAANEIAEGIEILTQQGDVDVLIVGRGGGSLEELWAFNERQVADSLFRTTLPVISAVGHETDTTISDYVADHRAATPTAAAAMIVPDQIELREQLRLLQHRLIQAQRRVLDQRLQTLTNWQERLQYSGPKVKIQQYVQQVDQWGSMIRDRLDSQVQIKKQRLEHFMSKLRLLSPKGKLITNQERLERLKNRLQLSMNHQLERYREQLMKQIVQLEALSPLKVMQRGYSLAYRYHDQSLVTSVKNVQSGDLLRVRLSDGAVKCQVWSTEE</sequence>
<evidence type="ECO:0000259" key="7">
    <source>
        <dbReference type="Pfam" id="PF02601"/>
    </source>
</evidence>
<dbReference type="PANTHER" id="PTHR30008">
    <property type="entry name" value="EXODEOXYRIBONUCLEASE 7 LARGE SUBUNIT"/>
    <property type="match status" value="1"/>
</dbReference>
<dbReference type="OrthoDB" id="9802795at2"/>
<dbReference type="GO" id="GO:0008855">
    <property type="term" value="F:exodeoxyribonuclease VII activity"/>
    <property type="evidence" value="ECO:0007669"/>
    <property type="project" value="UniProtKB-UniRule"/>
</dbReference>
<keyword evidence="4 5" id="KW-0269">Exonuclease</keyword>
<dbReference type="GO" id="GO:0005737">
    <property type="term" value="C:cytoplasm"/>
    <property type="evidence" value="ECO:0007669"/>
    <property type="project" value="UniProtKB-SubCell"/>
</dbReference>
<dbReference type="GO" id="GO:0003676">
    <property type="term" value="F:nucleic acid binding"/>
    <property type="evidence" value="ECO:0007669"/>
    <property type="project" value="InterPro"/>
</dbReference>
<evidence type="ECO:0000256" key="5">
    <source>
        <dbReference type="HAMAP-Rule" id="MF_00378"/>
    </source>
</evidence>
<dbReference type="Proteomes" id="UP000184476">
    <property type="component" value="Unassembled WGS sequence"/>
</dbReference>
<feature type="domain" description="Exonuclease VII large subunit C-terminal" evidence="7">
    <location>
        <begin position="135"/>
        <end position="445"/>
    </location>
</feature>
<comment type="subcellular location">
    <subcellularLocation>
        <location evidence="5 6">Cytoplasm</location>
    </subcellularLocation>
</comment>
<comment type="similarity">
    <text evidence="5 6">Belongs to the XseA family.</text>
</comment>
<dbReference type="Pfam" id="PF02601">
    <property type="entry name" value="Exonuc_VII_L"/>
    <property type="match status" value="1"/>
</dbReference>
<dbReference type="RefSeq" id="WP_073151508.1">
    <property type="nucleotide sequence ID" value="NZ_FQVL01000001.1"/>
</dbReference>
<protein>
    <recommendedName>
        <fullName evidence="5">Exodeoxyribonuclease 7 large subunit</fullName>
        <ecNumber evidence="5">3.1.11.6</ecNumber>
    </recommendedName>
    <alternativeName>
        <fullName evidence="5">Exodeoxyribonuclease VII large subunit</fullName>
        <shortName evidence="5">Exonuclease VII large subunit</shortName>
    </alternativeName>
</protein>
<dbReference type="InterPro" id="IPR020579">
    <property type="entry name" value="Exonuc_VII_lsu_C"/>
</dbReference>
<dbReference type="STRING" id="112248.SAMN05444392_101535"/>
<dbReference type="InterPro" id="IPR003753">
    <property type="entry name" value="Exonuc_VII_L"/>
</dbReference>
<dbReference type="EC" id="3.1.11.6" evidence="5"/>
<dbReference type="GO" id="GO:0006308">
    <property type="term" value="P:DNA catabolic process"/>
    <property type="evidence" value="ECO:0007669"/>
    <property type="project" value="UniProtKB-UniRule"/>
</dbReference>
<evidence type="ECO:0000256" key="3">
    <source>
        <dbReference type="ARBA" id="ARBA00022801"/>
    </source>
</evidence>
<comment type="catalytic activity">
    <reaction evidence="5 6">
        <text>Exonucleolytic cleavage in either 5'- to 3'- or 3'- to 5'-direction to yield nucleoside 5'-phosphates.</text>
        <dbReference type="EC" id="3.1.11.6"/>
    </reaction>
</comment>
<dbReference type="HAMAP" id="MF_00378">
    <property type="entry name" value="Exonuc_7_L"/>
    <property type="match status" value="1"/>
</dbReference>
<dbReference type="CDD" id="cd04489">
    <property type="entry name" value="ExoVII_LU_OBF"/>
    <property type="match status" value="1"/>
</dbReference>
<evidence type="ECO:0000256" key="4">
    <source>
        <dbReference type="ARBA" id="ARBA00022839"/>
    </source>
</evidence>
<feature type="domain" description="OB-fold nucleic acid binding" evidence="8">
    <location>
        <begin position="11"/>
        <end position="107"/>
    </location>
</feature>
<evidence type="ECO:0000256" key="2">
    <source>
        <dbReference type="ARBA" id="ARBA00022722"/>
    </source>
</evidence>